<proteinExistence type="predicted"/>
<sequence>MSSGGHGLTAAPTTSRKGRSAAPRRDDGAPATTAIPVLEARPGSAPERFARALGLRHPVAIFLAALIPGLLVIAGLSILLGLFVMHVLIGGLGLGGPDNSVDVSFARHRTGTLTDISFIGSQVGGAPVLPILVGVIALACALTRHWRVAAFALFALVTESATYRITTLVIHRHRPGVHRLENLPVDASYPSGHTAASVAVYSGLVLLLTSRFTQSTFRALAWTFAILMTTFVALSRMYRGMHHPLDVAGGVLVGIAAVLVVLFACRAAGAAAEARAARGPR</sequence>
<reference evidence="4 5" key="1">
    <citation type="journal article" date="2018" name="J. Microbiol.">
        <title>Baekduia soli gen. nov., sp. nov., a novel bacterium isolated from the soil of Baekdu Mountain and proposal of a novel family name, Baekduiaceae fam. nov.</title>
        <authorList>
            <person name="An D.S."/>
            <person name="Siddiqi M.Z."/>
            <person name="Kim K.H."/>
            <person name="Yu H.S."/>
            <person name="Im W.T."/>
        </authorList>
    </citation>
    <scope>NUCLEOTIDE SEQUENCE [LARGE SCALE GENOMIC DNA]</scope>
    <source>
        <strain evidence="4 5">BR7-21</strain>
    </source>
</reference>
<dbReference type="EMBL" id="CP042430">
    <property type="protein sequence ID" value="QEC46507.1"/>
    <property type="molecule type" value="Genomic_DNA"/>
</dbReference>
<dbReference type="SMART" id="SM00014">
    <property type="entry name" value="acidPPc"/>
    <property type="match status" value="1"/>
</dbReference>
<keyword evidence="2" id="KW-0812">Transmembrane</keyword>
<evidence type="ECO:0000313" key="4">
    <source>
        <dbReference type="EMBL" id="QEC46507.1"/>
    </source>
</evidence>
<dbReference type="AlphaFoldDB" id="A0A5B8U0I6"/>
<evidence type="ECO:0000256" key="2">
    <source>
        <dbReference type="SAM" id="Phobius"/>
    </source>
</evidence>
<keyword evidence="5" id="KW-1185">Reference proteome</keyword>
<dbReference type="Gene3D" id="1.20.144.10">
    <property type="entry name" value="Phosphatidic acid phosphatase type 2/haloperoxidase"/>
    <property type="match status" value="1"/>
</dbReference>
<dbReference type="Pfam" id="PF01569">
    <property type="entry name" value="PAP2"/>
    <property type="match status" value="1"/>
</dbReference>
<evidence type="ECO:0000256" key="1">
    <source>
        <dbReference type="SAM" id="MobiDB-lite"/>
    </source>
</evidence>
<keyword evidence="2" id="KW-0472">Membrane</keyword>
<organism evidence="4 5">
    <name type="scientific">Baekduia soli</name>
    <dbReference type="NCBI Taxonomy" id="496014"/>
    <lineage>
        <taxon>Bacteria</taxon>
        <taxon>Bacillati</taxon>
        <taxon>Actinomycetota</taxon>
        <taxon>Thermoleophilia</taxon>
        <taxon>Solirubrobacterales</taxon>
        <taxon>Baekduiaceae</taxon>
        <taxon>Baekduia</taxon>
    </lineage>
</organism>
<feature type="transmembrane region" description="Helical" evidence="2">
    <location>
        <begin position="123"/>
        <end position="142"/>
    </location>
</feature>
<keyword evidence="2" id="KW-1133">Transmembrane helix</keyword>
<dbReference type="KEGG" id="bsol:FSW04_02210"/>
<evidence type="ECO:0000259" key="3">
    <source>
        <dbReference type="SMART" id="SM00014"/>
    </source>
</evidence>
<dbReference type="RefSeq" id="WP_146915789.1">
    <property type="nucleotide sequence ID" value="NZ_CP042430.1"/>
</dbReference>
<dbReference type="Proteomes" id="UP000321805">
    <property type="component" value="Chromosome"/>
</dbReference>
<feature type="transmembrane region" description="Helical" evidence="2">
    <location>
        <begin position="59"/>
        <end position="89"/>
    </location>
</feature>
<feature type="transmembrane region" description="Helical" evidence="2">
    <location>
        <begin position="250"/>
        <end position="272"/>
    </location>
</feature>
<name>A0A5B8U0I6_9ACTN</name>
<dbReference type="InterPro" id="IPR000326">
    <property type="entry name" value="PAP2/HPO"/>
</dbReference>
<evidence type="ECO:0000313" key="5">
    <source>
        <dbReference type="Proteomes" id="UP000321805"/>
    </source>
</evidence>
<feature type="transmembrane region" description="Helical" evidence="2">
    <location>
        <begin position="190"/>
        <end position="208"/>
    </location>
</feature>
<feature type="transmembrane region" description="Helical" evidence="2">
    <location>
        <begin position="220"/>
        <end position="238"/>
    </location>
</feature>
<accession>A0A5B8U0I6</accession>
<protein>
    <submittedName>
        <fullName evidence="4">Phosphatase PAP2 family protein</fullName>
    </submittedName>
</protein>
<feature type="transmembrane region" description="Helical" evidence="2">
    <location>
        <begin position="149"/>
        <end position="170"/>
    </location>
</feature>
<dbReference type="PANTHER" id="PTHR14969:SF13">
    <property type="entry name" value="AT30094P"/>
    <property type="match status" value="1"/>
</dbReference>
<feature type="domain" description="Phosphatidic acid phosphatase type 2/haloperoxidase" evidence="3">
    <location>
        <begin position="148"/>
        <end position="262"/>
    </location>
</feature>
<feature type="region of interest" description="Disordered" evidence="1">
    <location>
        <begin position="1"/>
        <end position="35"/>
    </location>
</feature>
<gene>
    <name evidence="4" type="ORF">FSW04_02210</name>
</gene>
<dbReference type="InterPro" id="IPR036938">
    <property type="entry name" value="PAP2/HPO_sf"/>
</dbReference>
<dbReference type="PANTHER" id="PTHR14969">
    <property type="entry name" value="SPHINGOSINE-1-PHOSPHATE PHOSPHOHYDROLASE"/>
    <property type="match status" value="1"/>
</dbReference>
<dbReference type="CDD" id="cd03392">
    <property type="entry name" value="PAP2_like_2"/>
    <property type="match status" value="1"/>
</dbReference>
<dbReference type="SUPFAM" id="SSF48317">
    <property type="entry name" value="Acid phosphatase/Vanadium-dependent haloperoxidase"/>
    <property type="match status" value="1"/>
</dbReference>
<dbReference type="OrthoDB" id="3171056at2"/>